<name>A0A0R2CKV6_9LACO</name>
<dbReference type="Gene3D" id="3.40.50.300">
    <property type="entry name" value="P-loop containing nucleotide triphosphate hydrolases"/>
    <property type="match status" value="1"/>
</dbReference>
<protein>
    <recommendedName>
        <fullName evidence="1">NadR/Ttd14 AAA domain-containing protein</fullName>
    </recommendedName>
</protein>
<accession>A0A0R2CKV6</accession>
<dbReference type="STRING" id="1423745.GCA_001311215_00214"/>
<dbReference type="Proteomes" id="UP000051586">
    <property type="component" value="Unassembled WGS sequence"/>
</dbReference>
<organism evidence="2 3">
    <name type="scientific">Fructilactobacillus florum DSM 22689 = JCM 16035</name>
    <dbReference type="NCBI Taxonomy" id="1423745"/>
    <lineage>
        <taxon>Bacteria</taxon>
        <taxon>Bacillati</taxon>
        <taxon>Bacillota</taxon>
        <taxon>Bacilli</taxon>
        <taxon>Lactobacillales</taxon>
        <taxon>Lactobacillaceae</taxon>
        <taxon>Fructilactobacillus</taxon>
    </lineage>
</organism>
<dbReference type="PATRIC" id="fig|1423745.4.peg.592"/>
<dbReference type="AlphaFoldDB" id="A0A0R2CKV6"/>
<feature type="domain" description="NadR/Ttd14 AAA" evidence="1">
    <location>
        <begin position="6"/>
        <end position="199"/>
    </location>
</feature>
<evidence type="ECO:0000259" key="1">
    <source>
        <dbReference type="Pfam" id="PF13521"/>
    </source>
</evidence>
<dbReference type="SUPFAM" id="SSF52540">
    <property type="entry name" value="P-loop containing nucleoside triphosphate hydrolases"/>
    <property type="match status" value="1"/>
</dbReference>
<dbReference type="InterPro" id="IPR027417">
    <property type="entry name" value="P-loop_NTPase"/>
</dbReference>
<comment type="caution">
    <text evidence="2">The sequence shown here is derived from an EMBL/GenBank/DDBJ whole genome shotgun (WGS) entry which is preliminary data.</text>
</comment>
<dbReference type="RefSeq" id="WP_056961441.1">
    <property type="nucleotide sequence ID" value="NZ_AYZI01000003.1"/>
</dbReference>
<proteinExistence type="predicted"/>
<reference evidence="2 3" key="1">
    <citation type="journal article" date="2015" name="Genome Announc.">
        <title>Expanding the biotechnology potential of lactobacilli through comparative genomics of 213 strains and associated genera.</title>
        <authorList>
            <person name="Sun Z."/>
            <person name="Harris H.M."/>
            <person name="McCann A."/>
            <person name="Guo C."/>
            <person name="Argimon S."/>
            <person name="Zhang W."/>
            <person name="Yang X."/>
            <person name="Jeffery I.B."/>
            <person name="Cooney J.C."/>
            <person name="Kagawa T.F."/>
            <person name="Liu W."/>
            <person name="Song Y."/>
            <person name="Salvetti E."/>
            <person name="Wrobel A."/>
            <person name="Rasinkangas P."/>
            <person name="Parkhill J."/>
            <person name="Rea M.C."/>
            <person name="O'Sullivan O."/>
            <person name="Ritari J."/>
            <person name="Douillard F.P."/>
            <person name="Paul Ross R."/>
            <person name="Yang R."/>
            <person name="Briner A.E."/>
            <person name="Felis G.E."/>
            <person name="de Vos W.M."/>
            <person name="Barrangou R."/>
            <person name="Klaenhammer T.R."/>
            <person name="Caufield P.W."/>
            <person name="Cui Y."/>
            <person name="Zhang H."/>
            <person name="O'Toole P.W."/>
        </authorList>
    </citation>
    <scope>NUCLEOTIDE SEQUENCE [LARGE SCALE GENOMIC DNA]</scope>
    <source>
        <strain evidence="2 3">DSM 22689</strain>
    </source>
</reference>
<evidence type="ECO:0000313" key="2">
    <source>
        <dbReference type="EMBL" id="KRM91730.1"/>
    </source>
</evidence>
<gene>
    <name evidence="2" type="ORF">FC87_GL000554</name>
</gene>
<dbReference type="Pfam" id="PF13521">
    <property type="entry name" value="AAA_28"/>
    <property type="match status" value="1"/>
</dbReference>
<dbReference type="InterPro" id="IPR038727">
    <property type="entry name" value="NadR/Ttd14_AAA_dom"/>
</dbReference>
<sequence>MYKRHIVISGTYSTGKTTTTTALSIATGIPMINALSAREILTSLYPGLRFQDMNMKELIALGLYRFKERIKAEENLITKNSDFISDGSVLNEWIYGTVRTKIGINPGSPLYQQAIKFILGINANRFMKKYLNGYGTVVNQYAKNMYTEIIHLPIEFKMHPDGHRPVSERYRRLSDKEIYIAYKRMNIPMHVISGTQEERINKIIILLNLPQVVATKQALIEANKKIKKSREMVSQKIIDQYQKPTISEKIKIISRF</sequence>
<evidence type="ECO:0000313" key="3">
    <source>
        <dbReference type="Proteomes" id="UP000051586"/>
    </source>
</evidence>
<dbReference type="EMBL" id="AYZI01000003">
    <property type="protein sequence ID" value="KRM91730.1"/>
    <property type="molecule type" value="Genomic_DNA"/>
</dbReference>